<accession>A0AAX6IA93</accession>
<name>A0AAX6IA93_IRIPA</name>
<evidence type="ECO:0000313" key="2">
    <source>
        <dbReference type="EMBL" id="KAJ6850149.1"/>
    </source>
</evidence>
<dbReference type="EMBL" id="JANAVB010003200">
    <property type="protein sequence ID" value="KAJ6850149.1"/>
    <property type="molecule type" value="Genomic_DNA"/>
</dbReference>
<organism evidence="2 3">
    <name type="scientific">Iris pallida</name>
    <name type="common">Sweet iris</name>
    <dbReference type="NCBI Taxonomy" id="29817"/>
    <lineage>
        <taxon>Eukaryota</taxon>
        <taxon>Viridiplantae</taxon>
        <taxon>Streptophyta</taxon>
        <taxon>Embryophyta</taxon>
        <taxon>Tracheophyta</taxon>
        <taxon>Spermatophyta</taxon>
        <taxon>Magnoliopsida</taxon>
        <taxon>Liliopsida</taxon>
        <taxon>Asparagales</taxon>
        <taxon>Iridaceae</taxon>
        <taxon>Iridoideae</taxon>
        <taxon>Irideae</taxon>
        <taxon>Iris</taxon>
    </lineage>
</organism>
<dbReference type="EMBL" id="JANAVB010033013">
    <property type="protein sequence ID" value="KAJ6809695.1"/>
    <property type="molecule type" value="Genomic_DNA"/>
</dbReference>
<keyword evidence="3" id="KW-1185">Reference proteome</keyword>
<proteinExistence type="predicted"/>
<reference evidence="2" key="1">
    <citation type="journal article" date="2023" name="GigaByte">
        <title>Genome assembly of the bearded iris, Iris pallida Lam.</title>
        <authorList>
            <person name="Bruccoleri R.E."/>
            <person name="Oakeley E.J."/>
            <person name="Faust A.M.E."/>
            <person name="Altorfer M."/>
            <person name="Dessus-Babus S."/>
            <person name="Burckhardt D."/>
            <person name="Oertli M."/>
            <person name="Naumann U."/>
            <person name="Petersen F."/>
            <person name="Wong J."/>
        </authorList>
    </citation>
    <scope>NUCLEOTIDE SEQUENCE</scope>
    <source>
        <strain evidence="2">GSM-AAB239-AS_SAM_17_03QT</strain>
    </source>
</reference>
<gene>
    <name evidence="1" type="ORF">M6B38_162960</name>
    <name evidence="2" type="ORF">M6B38_266085</name>
</gene>
<evidence type="ECO:0000313" key="3">
    <source>
        <dbReference type="Proteomes" id="UP001140949"/>
    </source>
</evidence>
<sequence length="68" mass="6998">MCPMLDTEIGLCDCTAECPKGMNADTDTIEHGYGNGAGFTRAGWAFYVYGCGVSDDREGGAGIGIGVV</sequence>
<protein>
    <submittedName>
        <fullName evidence="2">Formin-like protein 20</fullName>
    </submittedName>
</protein>
<dbReference type="AlphaFoldDB" id="A0AAX6IA93"/>
<comment type="caution">
    <text evidence="2">The sequence shown here is derived from an EMBL/GenBank/DDBJ whole genome shotgun (WGS) entry which is preliminary data.</text>
</comment>
<dbReference type="Proteomes" id="UP001140949">
    <property type="component" value="Unassembled WGS sequence"/>
</dbReference>
<evidence type="ECO:0000313" key="1">
    <source>
        <dbReference type="EMBL" id="KAJ6809695.1"/>
    </source>
</evidence>
<reference evidence="2" key="2">
    <citation type="submission" date="2023-04" db="EMBL/GenBank/DDBJ databases">
        <authorList>
            <person name="Bruccoleri R.E."/>
            <person name="Oakeley E.J."/>
            <person name="Faust A.-M."/>
            <person name="Dessus-Babus S."/>
            <person name="Altorfer M."/>
            <person name="Burckhardt D."/>
            <person name="Oertli M."/>
            <person name="Naumann U."/>
            <person name="Petersen F."/>
            <person name="Wong J."/>
        </authorList>
    </citation>
    <scope>NUCLEOTIDE SEQUENCE</scope>
    <source>
        <strain evidence="2">GSM-AAB239-AS_SAM_17_03QT</strain>
        <tissue evidence="2">Leaf</tissue>
    </source>
</reference>